<dbReference type="GO" id="GO:0008610">
    <property type="term" value="P:lipid biosynthetic process"/>
    <property type="evidence" value="ECO:0007669"/>
    <property type="project" value="UniProtKB-ARBA"/>
</dbReference>
<dbReference type="GO" id="GO:0031177">
    <property type="term" value="F:phosphopantetheine binding"/>
    <property type="evidence" value="ECO:0007669"/>
    <property type="project" value="InterPro"/>
</dbReference>
<dbReference type="PANTHER" id="PTHR45527:SF1">
    <property type="entry name" value="FATTY ACID SYNTHASE"/>
    <property type="match status" value="1"/>
</dbReference>
<dbReference type="GO" id="GO:0003824">
    <property type="term" value="F:catalytic activity"/>
    <property type="evidence" value="ECO:0007669"/>
    <property type="project" value="InterPro"/>
</dbReference>
<evidence type="ECO:0000256" key="2">
    <source>
        <dbReference type="ARBA" id="ARBA00006432"/>
    </source>
</evidence>
<dbReference type="Pfam" id="PF13193">
    <property type="entry name" value="AMP-binding_C"/>
    <property type="match status" value="1"/>
</dbReference>
<dbReference type="SMART" id="SM00823">
    <property type="entry name" value="PKS_PP"/>
    <property type="match status" value="1"/>
</dbReference>
<dbReference type="Gene3D" id="1.10.1200.10">
    <property type="entry name" value="ACP-like"/>
    <property type="match status" value="1"/>
</dbReference>
<dbReference type="EMBL" id="MVHW01000093">
    <property type="protein sequence ID" value="ORA96371.1"/>
    <property type="molecule type" value="Genomic_DNA"/>
</dbReference>
<proteinExistence type="inferred from homology"/>
<feature type="domain" description="Carrier" evidence="5">
    <location>
        <begin position="125"/>
        <end position="200"/>
    </location>
</feature>
<comment type="caution">
    <text evidence="6">The sequence shown here is derived from an EMBL/GenBank/DDBJ whole genome shotgun (WGS) entry which is preliminary data.</text>
</comment>
<dbReference type="Gene3D" id="3.30.300.30">
    <property type="match status" value="1"/>
</dbReference>
<dbReference type="GO" id="GO:0044550">
    <property type="term" value="P:secondary metabolite biosynthetic process"/>
    <property type="evidence" value="ECO:0007669"/>
    <property type="project" value="TreeGrafter"/>
</dbReference>
<dbReference type="FunFam" id="3.30.300.30:FF:000010">
    <property type="entry name" value="Enterobactin synthetase component F"/>
    <property type="match status" value="1"/>
</dbReference>
<evidence type="ECO:0000256" key="1">
    <source>
        <dbReference type="ARBA" id="ARBA00001957"/>
    </source>
</evidence>
<dbReference type="PANTHER" id="PTHR45527">
    <property type="entry name" value="NONRIBOSOMAL PEPTIDE SYNTHETASE"/>
    <property type="match status" value="1"/>
</dbReference>
<evidence type="ECO:0000256" key="3">
    <source>
        <dbReference type="ARBA" id="ARBA00022450"/>
    </source>
</evidence>
<comment type="similarity">
    <text evidence="2">Belongs to the ATP-dependent AMP-binding enzyme family.</text>
</comment>
<gene>
    <name evidence="6" type="ORF">BST30_28680</name>
</gene>
<keyword evidence="3" id="KW-0596">Phosphopantetheine</keyword>
<dbReference type="Gene3D" id="2.30.38.10">
    <property type="entry name" value="Luciferase, Domain 3"/>
    <property type="match status" value="1"/>
</dbReference>
<dbReference type="GO" id="GO:0005829">
    <property type="term" value="C:cytosol"/>
    <property type="evidence" value="ECO:0007669"/>
    <property type="project" value="TreeGrafter"/>
</dbReference>
<evidence type="ECO:0000313" key="7">
    <source>
        <dbReference type="Proteomes" id="UP000192760"/>
    </source>
</evidence>
<dbReference type="GO" id="GO:0043041">
    <property type="term" value="P:amino acid activation for nonribosomal peptide biosynthetic process"/>
    <property type="evidence" value="ECO:0007669"/>
    <property type="project" value="TreeGrafter"/>
</dbReference>
<dbReference type="Gene3D" id="3.30.559.10">
    <property type="entry name" value="Chloramphenicol acetyltransferase-like domain"/>
    <property type="match status" value="1"/>
</dbReference>
<organism evidence="6 7">
    <name type="scientific">Mycobacterium mantenii</name>
    <dbReference type="NCBI Taxonomy" id="560555"/>
    <lineage>
        <taxon>Bacteria</taxon>
        <taxon>Bacillati</taxon>
        <taxon>Actinomycetota</taxon>
        <taxon>Actinomycetes</taxon>
        <taxon>Mycobacteriales</taxon>
        <taxon>Mycobacteriaceae</taxon>
        <taxon>Mycobacterium</taxon>
        <taxon>Mycobacterium avium complex (MAC)</taxon>
    </lineage>
</organism>
<dbReference type="SUPFAM" id="SSF52777">
    <property type="entry name" value="CoA-dependent acyltransferases"/>
    <property type="match status" value="1"/>
</dbReference>
<dbReference type="InterPro" id="IPR009081">
    <property type="entry name" value="PP-bd_ACP"/>
</dbReference>
<dbReference type="InterPro" id="IPR001242">
    <property type="entry name" value="Condensation_dom"/>
</dbReference>
<dbReference type="InterPro" id="IPR036736">
    <property type="entry name" value="ACP-like_sf"/>
</dbReference>
<feature type="non-terminal residue" evidence="6">
    <location>
        <position position="1"/>
    </location>
</feature>
<evidence type="ECO:0000256" key="4">
    <source>
        <dbReference type="ARBA" id="ARBA00022553"/>
    </source>
</evidence>
<dbReference type="RefSeq" id="WP_142275838.1">
    <property type="nucleotide sequence ID" value="NZ_MVHW01000093.1"/>
</dbReference>
<dbReference type="Proteomes" id="UP000192760">
    <property type="component" value="Unassembled WGS sequence"/>
</dbReference>
<dbReference type="SUPFAM" id="SSF47336">
    <property type="entry name" value="ACP-like"/>
    <property type="match status" value="1"/>
</dbReference>
<dbReference type="Pfam" id="PF00668">
    <property type="entry name" value="Condensation"/>
    <property type="match status" value="1"/>
</dbReference>
<dbReference type="PROSITE" id="PS50075">
    <property type="entry name" value="CARRIER"/>
    <property type="match status" value="1"/>
</dbReference>
<dbReference type="SUPFAM" id="SSF56801">
    <property type="entry name" value="Acetyl-CoA synthetase-like"/>
    <property type="match status" value="1"/>
</dbReference>
<reference evidence="6 7" key="1">
    <citation type="submission" date="2017-02" db="EMBL/GenBank/DDBJ databases">
        <title>The new phylogeny of genus Mycobacterium.</title>
        <authorList>
            <person name="Tortoli E."/>
            <person name="Trovato A."/>
            <person name="Cirillo D.M."/>
        </authorList>
    </citation>
    <scope>NUCLEOTIDE SEQUENCE [LARGE SCALE GENOMIC DNA]</scope>
    <source>
        <strain evidence="6 7">DSM 45255</strain>
    </source>
</reference>
<dbReference type="InterPro" id="IPR023213">
    <property type="entry name" value="CAT-like_dom_sf"/>
</dbReference>
<accession>A0A1X0F3L3</accession>
<evidence type="ECO:0000259" key="5">
    <source>
        <dbReference type="PROSITE" id="PS50075"/>
    </source>
</evidence>
<evidence type="ECO:0000313" key="6">
    <source>
        <dbReference type="EMBL" id="ORA96371.1"/>
    </source>
</evidence>
<dbReference type="STRING" id="560555.BST30_28680"/>
<dbReference type="InterPro" id="IPR025110">
    <property type="entry name" value="AMP-bd_C"/>
</dbReference>
<dbReference type="InterPro" id="IPR006162">
    <property type="entry name" value="Ppantetheine_attach_site"/>
</dbReference>
<dbReference type="PROSITE" id="PS00012">
    <property type="entry name" value="PHOSPHOPANTETHEINE"/>
    <property type="match status" value="1"/>
</dbReference>
<comment type="cofactor">
    <cofactor evidence="1">
        <name>pantetheine 4'-phosphate</name>
        <dbReference type="ChEBI" id="CHEBI:47942"/>
    </cofactor>
</comment>
<feature type="non-terminal residue" evidence="6">
    <location>
        <position position="370"/>
    </location>
</feature>
<dbReference type="AlphaFoldDB" id="A0A1X0F3L3"/>
<protein>
    <recommendedName>
        <fullName evidence="5">Carrier domain-containing protein</fullName>
    </recommendedName>
</protein>
<name>A0A1X0F3L3_MYCNT</name>
<dbReference type="InterPro" id="IPR020806">
    <property type="entry name" value="PKS_PP-bd"/>
</dbReference>
<dbReference type="InterPro" id="IPR045851">
    <property type="entry name" value="AMP-bd_C_sf"/>
</dbReference>
<dbReference type="Pfam" id="PF00550">
    <property type="entry name" value="PP-binding"/>
    <property type="match status" value="1"/>
</dbReference>
<keyword evidence="4" id="KW-0597">Phosphoprotein</keyword>
<dbReference type="FunFam" id="1.10.1200.10:FF:000005">
    <property type="entry name" value="Nonribosomal peptide synthetase 1"/>
    <property type="match status" value="1"/>
</dbReference>
<sequence length="370" mass="39619">RTGDLVRWGSDGQLQYMGRADEQVKVRGYRIELGEVRAALSELDGVEHAAVIAREDLAGEKRLVGYVTGAADPADIRARLGRRLPTYMVPSAVVVLDALPLTVNGKLDTRALPAPEYQDADRYRAPVSAIEEILAGIYAQVLGVERVGVDDSFFDLGGDSLSAMRVIAAVNTTLSKGISVRALFEAPTVAELAPRLGGGADRPSRVLAGPRPAAVPLSFGQSRLWFIDQLQGPSPMYNMPAALRIRGRLDVPALSAALVDVVARHESLRTVFTVSEGIPHQVVIPAERAAVGGDVIDAAGWSPARIEEAMHAEASYQFDLGSEIPIQTKLFRLGDDEHVLVAVVHHIAADGWSLTPLVRDLGVAYASRCA</sequence>